<protein>
    <submittedName>
        <fullName evidence="3">Short-chain dehydrogenase</fullName>
    </submittedName>
</protein>
<dbReference type="RefSeq" id="WP_068887514.1">
    <property type="nucleotide sequence ID" value="NZ_CBCRUU010000002.1"/>
</dbReference>
<dbReference type="Gene3D" id="3.40.50.720">
    <property type="entry name" value="NAD(P)-binding Rossmann-like Domain"/>
    <property type="match status" value="1"/>
</dbReference>
<evidence type="ECO:0000313" key="4">
    <source>
        <dbReference type="Proteomes" id="UP000186553"/>
    </source>
</evidence>
<name>A0A1C3CWZ5_9GAMM</name>
<dbReference type="GO" id="GO:0016491">
    <property type="term" value="F:oxidoreductase activity"/>
    <property type="evidence" value="ECO:0007669"/>
    <property type="project" value="UniProtKB-KW"/>
</dbReference>
<dbReference type="PANTHER" id="PTHR24321">
    <property type="entry name" value="DEHYDROGENASES, SHORT CHAIN"/>
    <property type="match status" value="1"/>
</dbReference>
<sequence length="244" mass="26606">MENFQRVAMITGAASGIGKAVAVTLAEQGYQLCLVDLNQEKLDVLSEQLALKTAVMVQSGDVTNAEFIQSVVQQIEQRFGRLDVALNNAGMTSAAKAIADLNIQEWQQIMDVNVNSVYYCMHFQIPLMLKSCGGAIVNTSSMLGIIATKNRAAYVTSKHAVTGMTKAVALDYAEQQIRVNSIHPGYIETPLIEHIDHQFLAKKHPVGRLGTPEEVAELVSFLLSDRAKFITGSQYVIDGGYSIQ</sequence>
<dbReference type="InterPro" id="IPR036291">
    <property type="entry name" value="NAD(P)-bd_dom_sf"/>
</dbReference>
<keyword evidence="4" id="KW-1185">Reference proteome</keyword>
<accession>A0A1C3CWZ5</accession>
<reference evidence="3 4" key="1">
    <citation type="submission" date="2016-07" db="EMBL/GenBank/DDBJ databases">
        <title>Acinetobacter sp. ANC 4603.</title>
        <authorList>
            <person name="Radolfova-Krizova L."/>
            <person name="Nemec A."/>
        </authorList>
    </citation>
    <scope>NUCLEOTIDE SEQUENCE [LARGE SCALE GENOMIC DNA]</scope>
    <source>
        <strain evidence="3 4">ANC 4603</strain>
    </source>
</reference>
<dbReference type="OrthoDB" id="9806974at2"/>
<dbReference type="InterPro" id="IPR020904">
    <property type="entry name" value="Sc_DH/Rdtase_CS"/>
</dbReference>
<dbReference type="STRING" id="1891224.BBP83_07610"/>
<comment type="similarity">
    <text evidence="1">Belongs to the short-chain dehydrogenases/reductases (SDR) family.</text>
</comment>
<dbReference type="FunFam" id="3.40.50.720:FF:000084">
    <property type="entry name" value="Short-chain dehydrogenase reductase"/>
    <property type="match status" value="1"/>
</dbReference>
<evidence type="ECO:0000313" key="3">
    <source>
        <dbReference type="EMBL" id="ODA13296.1"/>
    </source>
</evidence>
<dbReference type="CDD" id="cd05233">
    <property type="entry name" value="SDR_c"/>
    <property type="match status" value="1"/>
</dbReference>
<comment type="caution">
    <text evidence="3">The sequence shown here is derived from an EMBL/GenBank/DDBJ whole genome shotgun (WGS) entry which is preliminary data.</text>
</comment>
<dbReference type="InterPro" id="IPR002347">
    <property type="entry name" value="SDR_fam"/>
</dbReference>
<dbReference type="Pfam" id="PF13561">
    <property type="entry name" value="adh_short_C2"/>
    <property type="match status" value="1"/>
</dbReference>
<dbReference type="EMBL" id="MBDL01000009">
    <property type="protein sequence ID" value="ODA13296.1"/>
    <property type="molecule type" value="Genomic_DNA"/>
</dbReference>
<keyword evidence="2" id="KW-0560">Oxidoreductase</keyword>
<dbReference type="PRINTS" id="PR00081">
    <property type="entry name" value="GDHRDH"/>
</dbReference>
<organism evidence="3 4">
    <name type="scientific">Acinetobacter celticus</name>
    <dbReference type="NCBI Taxonomy" id="1891224"/>
    <lineage>
        <taxon>Bacteria</taxon>
        <taxon>Pseudomonadati</taxon>
        <taxon>Pseudomonadota</taxon>
        <taxon>Gammaproteobacteria</taxon>
        <taxon>Moraxellales</taxon>
        <taxon>Moraxellaceae</taxon>
        <taxon>Acinetobacter</taxon>
    </lineage>
</organism>
<dbReference type="SUPFAM" id="SSF51735">
    <property type="entry name" value="NAD(P)-binding Rossmann-fold domains"/>
    <property type="match status" value="1"/>
</dbReference>
<dbReference type="AlphaFoldDB" id="A0A1C3CWZ5"/>
<gene>
    <name evidence="3" type="ORF">BBP83_07610</name>
</gene>
<dbReference type="Proteomes" id="UP000186553">
    <property type="component" value="Unassembled WGS sequence"/>
</dbReference>
<proteinExistence type="inferred from homology"/>
<dbReference type="PRINTS" id="PR00080">
    <property type="entry name" value="SDRFAMILY"/>
</dbReference>
<evidence type="ECO:0000256" key="1">
    <source>
        <dbReference type="ARBA" id="ARBA00006484"/>
    </source>
</evidence>
<dbReference type="PANTHER" id="PTHR24321:SF8">
    <property type="entry name" value="ESTRADIOL 17-BETA-DEHYDROGENASE 8-RELATED"/>
    <property type="match status" value="1"/>
</dbReference>
<dbReference type="PROSITE" id="PS00061">
    <property type="entry name" value="ADH_SHORT"/>
    <property type="match status" value="1"/>
</dbReference>
<dbReference type="NCBIfam" id="NF005559">
    <property type="entry name" value="PRK07231.1"/>
    <property type="match status" value="1"/>
</dbReference>
<evidence type="ECO:0000256" key="2">
    <source>
        <dbReference type="ARBA" id="ARBA00023002"/>
    </source>
</evidence>